<accession>A0A7N0RDG5</accession>
<evidence type="ECO:0000256" key="1">
    <source>
        <dbReference type="SAM" id="MobiDB-lite"/>
    </source>
</evidence>
<dbReference type="Pfam" id="PF05097">
    <property type="entry name" value="DUF688"/>
    <property type="match status" value="1"/>
</dbReference>
<feature type="region of interest" description="Disordered" evidence="1">
    <location>
        <begin position="85"/>
        <end position="153"/>
    </location>
</feature>
<dbReference type="Proteomes" id="UP000594263">
    <property type="component" value="Unplaced"/>
</dbReference>
<dbReference type="PANTHER" id="PTHR35466">
    <property type="entry name" value="SERINE/ARGININE REPETITIVE MATRIX PROTEIN 1"/>
    <property type="match status" value="1"/>
</dbReference>
<reference evidence="2" key="1">
    <citation type="submission" date="2021-01" db="UniProtKB">
        <authorList>
            <consortium name="EnsemblPlants"/>
        </authorList>
    </citation>
    <scope>IDENTIFICATION</scope>
</reference>
<feature type="compositionally biased region" description="Polar residues" evidence="1">
    <location>
        <begin position="127"/>
        <end position="144"/>
    </location>
</feature>
<protein>
    <submittedName>
        <fullName evidence="2">Uncharacterized protein</fullName>
    </submittedName>
</protein>
<feature type="compositionally biased region" description="Polar residues" evidence="1">
    <location>
        <begin position="32"/>
        <end position="42"/>
    </location>
</feature>
<dbReference type="Gramene" id="Kaladp0008s0290.1.v1.1">
    <property type="protein sequence ID" value="Kaladp0008s0290.1.v1.1.CDS.1"/>
    <property type="gene ID" value="Kaladp0008s0290.v1.1"/>
</dbReference>
<feature type="region of interest" description="Disordered" evidence="1">
    <location>
        <begin position="24"/>
        <end position="56"/>
    </location>
</feature>
<sequence>MAVDDEVEGYYPYKQTRSVPFKWEIRPGVPKDNSSPAASSRQQKLKPPPSSSSIVPFCCHPSPSYLSSPRTHSLRLLSAEPQLVGCFPSPSRRSSSRRGRSRVGSESESGPDCGSDLETLPRRSVSWRKSTSPFHHSPRPSVSQAEWDACSLF</sequence>
<organism evidence="2 3">
    <name type="scientific">Kalanchoe fedtschenkoi</name>
    <name type="common">Lavender scallops</name>
    <name type="synonym">South American air plant</name>
    <dbReference type="NCBI Taxonomy" id="63787"/>
    <lineage>
        <taxon>Eukaryota</taxon>
        <taxon>Viridiplantae</taxon>
        <taxon>Streptophyta</taxon>
        <taxon>Embryophyta</taxon>
        <taxon>Tracheophyta</taxon>
        <taxon>Spermatophyta</taxon>
        <taxon>Magnoliopsida</taxon>
        <taxon>eudicotyledons</taxon>
        <taxon>Gunneridae</taxon>
        <taxon>Pentapetalae</taxon>
        <taxon>Saxifragales</taxon>
        <taxon>Crassulaceae</taxon>
        <taxon>Kalanchoe</taxon>
    </lineage>
</organism>
<keyword evidence="3" id="KW-1185">Reference proteome</keyword>
<proteinExistence type="predicted"/>
<feature type="compositionally biased region" description="Low complexity" evidence="1">
    <location>
        <begin position="102"/>
        <end position="111"/>
    </location>
</feature>
<dbReference type="OMA" id="RWRFERP"/>
<evidence type="ECO:0000313" key="3">
    <source>
        <dbReference type="Proteomes" id="UP000594263"/>
    </source>
</evidence>
<name>A0A7N0RDG5_KALFE</name>
<dbReference type="PANTHER" id="PTHR35466:SF4">
    <property type="entry name" value="EXPRESSED PROTEIN"/>
    <property type="match status" value="1"/>
</dbReference>
<dbReference type="EnsemblPlants" id="Kaladp0008s0290.1.v1.1">
    <property type="protein sequence ID" value="Kaladp0008s0290.1.v1.1.CDS.1"/>
    <property type="gene ID" value="Kaladp0008s0290.v1.1"/>
</dbReference>
<evidence type="ECO:0000313" key="2">
    <source>
        <dbReference type="EnsemblPlants" id="Kaladp0008s0290.1.v1.1.CDS.1"/>
    </source>
</evidence>
<dbReference type="InterPro" id="IPR007789">
    <property type="entry name" value="DUF688"/>
</dbReference>
<dbReference type="AlphaFoldDB" id="A0A7N0RDG5"/>